<dbReference type="Pfam" id="PF08327">
    <property type="entry name" value="AHSA1"/>
    <property type="match status" value="1"/>
</dbReference>
<feature type="domain" description="Activator of Hsp90 ATPase homologue 1/2-like C-terminal" evidence="2">
    <location>
        <begin position="19"/>
        <end position="148"/>
    </location>
</feature>
<evidence type="ECO:0000256" key="1">
    <source>
        <dbReference type="ARBA" id="ARBA00006817"/>
    </source>
</evidence>
<dbReference type="RefSeq" id="WP_281734814.1">
    <property type="nucleotide sequence ID" value="NZ_JAKETQ010000001.1"/>
</dbReference>
<protein>
    <submittedName>
        <fullName evidence="3">SRPBCC family protein</fullName>
    </submittedName>
</protein>
<evidence type="ECO:0000313" key="4">
    <source>
        <dbReference type="Proteomes" id="UP001156140"/>
    </source>
</evidence>
<comment type="caution">
    <text evidence="3">The sequence shown here is derived from an EMBL/GenBank/DDBJ whole genome shotgun (WGS) entry which is preliminary data.</text>
</comment>
<sequence length="156" mass="17511">MSSPVNHTTFTIVRDLPGSPRHAFRFWSEPELKRRWNDCHADWTVLESGFDFREGGSEVALWRMPEGQTLGVRTHYFSVVPAKRIVYAYEMSLDAASISTSLVTVEFAPGPKGTTMTFTEQAAFLDGSDPETRQIGTNDGFDRLVAVIEQENAVQH</sequence>
<evidence type="ECO:0000313" key="3">
    <source>
        <dbReference type="EMBL" id="MCI0125646.1"/>
    </source>
</evidence>
<reference evidence="3" key="1">
    <citation type="submission" date="2022-03" db="EMBL/GenBank/DDBJ databases">
        <title>The complete genome sequence of a Methyloterrigena soli.</title>
        <authorList>
            <person name="Zi Z."/>
        </authorList>
    </citation>
    <scope>NUCLEOTIDE SEQUENCE</scope>
    <source>
        <strain evidence="3">M48</strain>
    </source>
</reference>
<evidence type="ECO:0000259" key="2">
    <source>
        <dbReference type="Pfam" id="PF08327"/>
    </source>
</evidence>
<organism evidence="3 4">
    <name type="scientific">Paradevosia shaoguanensis</name>
    <dbReference type="NCBI Taxonomy" id="1335043"/>
    <lineage>
        <taxon>Bacteria</taxon>
        <taxon>Pseudomonadati</taxon>
        <taxon>Pseudomonadota</taxon>
        <taxon>Alphaproteobacteria</taxon>
        <taxon>Hyphomicrobiales</taxon>
        <taxon>Devosiaceae</taxon>
        <taxon>Paradevosia</taxon>
    </lineage>
</organism>
<dbReference type="AlphaFoldDB" id="A0AA41QLE1"/>
<proteinExistence type="inferred from homology"/>
<gene>
    <name evidence="3" type="ORF">ML536_02280</name>
</gene>
<dbReference type="EMBL" id="JALAZD010000001">
    <property type="protein sequence ID" value="MCI0125646.1"/>
    <property type="molecule type" value="Genomic_DNA"/>
</dbReference>
<dbReference type="CDD" id="cd08900">
    <property type="entry name" value="SRPBCC_CalC_Aha1-like_7"/>
    <property type="match status" value="1"/>
</dbReference>
<keyword evidence="4" id="KW-1185">Reference proteome</keyword>
<dbReference type="Gene3D" id="3.30.530.20">
    <property type="match status" value="1"/>
</dbReference>
<comment type="similarity">
    <text evidence="1">Belongs to the AHA1 family.</text>
</comment>
<dbReference type="Proteomes" id="UP001156140">
    <property type="component" value="Unassembled WGS sequence"/>
</dbReference>
<name>A0AA41QLE1_9HYPH</name>
<accession>A0AA41QLE1</accession>
<dbReference type="InterPro" id="IPR023393">
    <property type="entry name" value="START-like_dom_sf"/>
</dbReference>
<dbReference type="InterPro" id="IPR013538">
    <property type="entry name" value="ASHA1/2-like_C"/>
</dbReference>
<dbReference type="SUPFAM" id="SSF55961">
    <property type="entry name" value="Bet v1-like"/>
    <property type="match status" value="1"/>
</dbReference>